<keyword evidence="7" id="KW-1133">Transmembrane helix</keyword>
<feature type="transmembrane region" description="Helical" evidence="7">
    <location>
        <begin position="137"/>
        <end position="159"/>
    </location>
</feature>
<keyword evidence="7" id="KW-0812">Transmembrane</keyword>
<evidence type="ECO:0000256" key="4">
    <source>
        <dbReference type="ARBA" id="ARBA00029351"/>
    </source>
</evidence>
<evidence type="ECO:0000256" key="7">
    <source>
        <dbReference type="SAM" id="Phobius"/>
    </source>
</evidence>
<evidence type="ECO:0000313" key="10">
    <source>
        <dbReference type="Proteomes" id="UP001602119"/>
    </source>
</evidence>
<evidence type="ECO:0000256" key="5">
    <source>
        <dbReference type="ARBA" id="ARBA00029568"/>
    </source>
</evidence>
<feature type="transmembrane region" description="Helical" evidence="7">
    <location>
        <begin position="369"/>
        <end position="388"/>
    </location>
</feature>
<reference evidence="9 10" key="1">
    <citation type="submission" date="2024-10" db="EMBL/GenBank/DDBJ databases">
        <title>The Natural Products Discovery Center: Release of the First 8490 Sequenced Strains for Exploring Actinobacteria Biosynthetic Diversity.</title>
        <authorList>
            <person name="Kalkreuter E."/>
            <person name="Kautsar S.A."/>
            <person name="Yang D."/>
            <person name="Bader C.D."/>
            <person name="Teijaro C.N."/>
            <person name="Fluegel L."/>
            <person name="Davis C.M."/>
            <person name="Simpson J.R."/>
            <person name="Lauterbach L."/>
            <person name="Steele A.D."/>
            <person name="Gui C."/>
            <person name="Meng S."/>
            <person name="Li G."/>
            <person name="Viehrig K."/>
            <person name="Ye F."/>
            <person name="Su P."/>
            <person name="Kiefer A.F."/>
            <person name="Nichols A."/>
            <person name="Cepeda A.J."/>
            <person name="Yan W."/>
            <person name="Fan B."/>
            <person name="Jiang Y."/>
            <person name="Adhikari A."/>
            <person name="Zheng C.-J."/>
            <person name="Schuster L."/>
            <person name="Cowan T.M."/>
            <person name="Smanski M.J."/>
            <person name="Chevrette M.G."/>
            <person name="De Carvalho L.P.S."/>
            <person name="Shen B."/>
        </authorList>
    </citation>
    <scope>NUCLEOTIDE SEQUENCE [LARGE SCALE GENOMIC DNA]</scope>
    <source>
        <strain evidence="9 10">NPDC001281</strain>
    </source>
</reference>
<evidence type="ECO:0000256" key="2">
    <source>
        <dbReference type="ARBA" id="ARBA00012951"/>
    </source>
</evidence>
<evidence type="ECO:0000313" key="9">
    <source>
        <dbReference type="EMBL" id="MFF4777182.1"/>
    </source>
</evidence>
<feature type="transmembrane region" description="Helical" evidence="7">
    <location>
        <begin position="408"/>
        <end position="428"/>
    </location>
</feature>
<dbReference type="InterPro" id="IPR027387">
    <property type="entry name" value="Cytb/b6-like_sf"/>
</dbReference>
<feature type="transmembrane region" description="Helical" evidence="7">
    <location>
        <begin position="43"/>
        <end position="62"/>
    </location>
</feature>
<dbReference type="Proteomes" id="UP001602119">
    <property type="component" value="Unassembled WGS sequence"/>
</dbReference>
<accession>A0ABW6VF32</accession>
<dbReference type="EC" id="7.1.1.8" evidence="2"/>
<proteinExistence type="predicted"/>
<evidence type="ECO:0000256" key="6">
    <source>
        <dbReference type="SAM" id="MobiDB-lite"/>
    </source>
</evidence>
<dbReference type="InterPro" id="IPR005797">
    <property type="entry name" value="Cyt_b/b6_N"/>
</dbReference>
<dbReference type="InterPro" id="IPR016174">
    <property type="entry name" value="Di-haem_cyt_TM"/>
</dbReference>
<comment type="cofactor">
    <cofactor evidence="1">
        <name>heme</name>
        <dbReference type="ChEBI" id="CHEBI:30413"/>
    </cofactor>
</comment>
<feature type="compositionally biased region" description="Low complexity" evidence="6">
    <location>
        <begin position="468"/>
        <end position="481"/>
    </location>
</feature>
<evidence type="ECO:0000259" key="8">
    <source>
        <dbReference type="PROSITE" id="PS51002"/>
    </source>
</evidence>
<name>A0ABW6VF32_MICFU</name>
<dbReference type="Gene3D" id="1.20.810.10">
    <property type="entry name" value="Cytochrome Bc1 Complex, Chain C"/>
    <property type="match status" value="1"/>
</dbReference>
<dbReference type="PANTHER" id="PTHR19271:SF16">
    <property type="entry name" value="CYTOCHROME B"/>
    <property type="match status" value="1"/>
</dbReference>
<feature type="compositionally biased region" description="Basic and acidic residues" evidence="6">
    <location>
        <begin position="456"/>
        <end position="467"/>
    </location>
</feature>
<keyword evidence="7" id="KW-0472">Membrane</keyword>
<comment type="catalytic activity">
    <reaction evidence="4">
        <text>a quinol + 2 Fe(III)-[cytochrome c](out) = a quinone + 2 Fe(II)-[cytochrome c](out) + 2 H(+)(out)</text>
        <dbReference type="Rhea" id="RHEA:11484"/>
        <dbReference type="Rhea" id="RHEA-COMP:10350"/>
        <dbReference type="Rhea" id="RHEA-COMP:14399"/>
        <dbReference type="ChEBI" id="CHEBI:15378"/>
        <dbReference type="ChEBI" id="CHEBI:24646"/>
        <dbReference type="ChEBI" id="CHEBI:29033"/>
        <dbReference type="ChEBI" id="CHEBI:29034"/>
        <dbReference type="ChEBI" id="CHEBI:132124"/>
        <dbReference type="EC" id="7.1.1.8"/>
    </reaction>
</comment>
<keyword evidence="10" id="KW-1185">Reference proteome</keyword>
<protein>
    <recommendedName>
        <fullName evidence="3">Cytochrome bc1 complex cytochrome b subunit</fullName>
        <ecNumber evidence="2">7.1.1.8</ecNumber>
    </recommendedName>
    <alternativeName>
        <fullName evidence="5">Cytochrome bc1 reductase complex subunit QcrB</fullName>
    </alternativeName>
</protein>
<feature type="transmembrane region" description="Helical" evidence="7">
    <location>
        <begin position="259"/>
        <end position="278"/>
    </location>
</feature>
<evidence type="ECO:0000256" key="1">
    <source>
        <dbReference type="ARBA" id="ARBA00001971"/>
    </source>
</evidence>
<organism evidence="9 10">
    <name type="scientific">Microtetraspora fusca</name>
    <dbReference type="NCBI Taxonomy" id="1997"/>
    <lineage>
        <taxon>Bacteria</taxon>
        <taxon>Bacillati</taxon>
        <taxon>Actinomycetota</taxon>
        <taxon>Actinomycetes</taxon>
        <taxon>Streptosporangiales</taxon>
        <taxon>Streptosporangiaceae</taxon>
        <taxon>Microtetraspora</taxon>
    </lineage>
</organism>
<sequence>MITRWVVRRVLLWLDGRVRIASVTRKTLAKVFPDHWTFMLGEIALYSFVSLVATGVFLTLFFEPSPAETVYTGAYGPMRGARASAAYASAVTLSWDVRAGLLMRQTHHWSALVFLSAIVAHLSRIFLTGAFRKPREINWVIGLTMFLLGIATGFAGYSVPDDLLSGTGLRIAAATLLSVPVVGPWAAFLLFGGGFPGTSIIPRLYILHVLLLPGAIAALIGAHLAILIRQKHTHFPGPGRTQDNVVGSKMWPTYGFRSLALMCAVFAVTFGLGGLVQINPVWVWGPFRPSGATSPAQPDWFLAWVEGALRLYPPYEFRIFGYLVPVPFVPGVVMPALTFLVLYLWPWLDRRLTGGRGRHQVLDRPRDSPARVAAWAWGASFYGLLLLASSDDVVARYFQIPVFGIVRTMRIVVLVVPVVIAAVAYVLARALREDPEATLLDLRWRRIAAVIRRRPPDVEGGERRAAGAERPAASGEEGAGA</sequence>
<comment type="caution">
    <text evidence="9">The sequence shown here is derived from an EMBL/GenBank/DDBJ whole genome shotgun (WGS) entry which is preliminary data.</text>
</comment>
<feature type="transmembrane region" description="Helical" evidence="7">
    <location>
        <begin position="171"/>
        <end position="193"/>
    </location>
</feature>
<dbReference type="PROSITE" id="PS51002">
    <property type="entry name" value="CYTB_NTER"/>
    <property type="match status" value="1"/>
</dbReference>
<feature type="transmembrane region" description="Helical" evidence="7">
    <location>
        <begin position="205"/>
        <end position="228"/>
    </location>
</feature>
<dbReference type="PANTHER" id="PTHR19271">
    <property type="entry name" value="CYTOCHROME B"/>
    <property type="match status" value="1"/>
</dbReference>
<evidence type="ECO:0000256" key="3">
    <source>
        <dbReference type="ARBA" id="ARBA00016116"/>
    </source>
</evidence>
<gene>
    <name evidence="9" type="ORF">ACFY05_30440</name>
</gene>
<feature type="region of interest" description="Disordered" evidence="6">
    <location>
        <begin position="456"/>
        <end position="481"/>
    </location>
</feature>
<feature type="domain" description="Cytochrome b/b6 N-terminal region profile" evidence="8">
    <location>
        <begin position="10"/>
        <end position="236"/>
    </location>
</feature>
<feature type="transmembrane region" description="Helical" evidence="7">
    <location>
        <begin position="319"/>
        <end position="348"/>
    </location>
</feature>
<dbReference type="RefSeq" id="WP_387345611.1">
    <property type="nucleotide sequence ID" value="NZ_JBIAXI010000022.1"/>
</dbReference>
<feature type="transmembrane region" description="Helical" evidence="7">
    <location>
        <begin position="111"/>
        <end position="131"/>
    </location>
</feature>
<dbReference type="EMBL" id="JBIAXI010000022">
    <property type="protein sequence ID" value="MFF4777182.1"/>
    <property type="molecule type" value="Genomic_DNA"/>
</dbReference>
<dbReference type="SUPFAM" id="SSF81342">
    <property type="entry name" value="Transmembrane di-heme cytochromes"/>
    <property type="match status" value="1"/>
</dbReference>
<dbReference type="Pfam" id="PF13631">
    <property type="entry name" value="Cytochrom_B_N_2"/>
    <property type="match status" value="1"/>
</dbReference>